<keyword evidence="3" id="KW-1185">Reference proteome</keyword>
<evidence type="ECO:0000256" key="1">
    <source>
        <dbReference type="SAM" id="Phobius"/>
    </source>
</evidence>
<gene>
    <name evidence="2" type="ORF">FPZ49_27325</name>
</gene>
<dbReference type="EMBL" id="VNJI01000048">
    <property type="protein sequence ID" value="TVY06791.1"/>
    <property type="molecule type" value="Genomic_DNA"/>
</dbReference>
<dbReference type="AlphaFoldDB" id="A0A559K3T6"/>
<evidence type="ECO:0000313" key="3">
    <source>
        <dbReference type="Proteomes" id="UP000317036"/>
    </source>
</evidence>
<keyword evidence="1" id="KW-1133">Transmembrane helix</keyword>
<keyword evidence="1" id="KW-0812">Transmembrane</keyword>
<dbReference type="PANTHER" id="PTHR40027">
    <property type="entry name" value="CELL DIVISION PROTEIN DIVIC"/>
    <property type="match status" value="1"/>
</dbReference>
<proteinExistence type="predicted"/>
<dbReference type="OrthoDB" id="2382043at2"/>
<dbReference type="RefSeq" id="WP_144853124.1">
    <property type="nucleotide sequence ID" value="NZ_VNJI01000048.1"/>
</dbReference>
<dbReference type="Proteomes" id="UP000317036">
    <property type="component" value="Unassembled WGS sequence"/>
</dbReference>
<comment type="caution">
    <text evidence="2">The sequence shown here is derived from an EMBL/GenBank/DDBJ whole genome shotgun (WGS) entry which is preliminary data.</text>
</comment>
<keyword evidence="1" id="KW-0472">Membrane</keyword>
<dbReference type="PANTHER" id="PTHR40027:SF1">
    <property type="entry name" value="CELL DIVISION PROTEIN DIVIC"/>
    <property type="match status" value="1"/>
</dbReference>
<protein>
    <submittedName>
        <fullName evidence="2">Septum formation initiator family protein</fullName>
    </submittedName>
</protein>
<accession>A0A559K3T6</accession>
<evidence type="ECO:0000313" key="2">
    <source>
        <dbReference type="EMBL" id="TVY06791.1"/>
    </source>
</evidence>
<feature type="transmembrane region" description="Helical" evidence="1">
    <location>
        <begin position="24"/>
        <end position="41"/>
    </location>
</feature>
<dbReference type="GO" id="GO:0051301">
    <property type="term" value="P:cell division"/>
    <property type="evidence" value="ECO:0007669"/>
    <property type="project" value="InterPro"/>
</dbReference>
<organism evidence="2 3">
    <name type="scientific">Paenibacillus cremeus</name>
    <dbReference type="NCBI Taxonomy" id="2163881"/>
    <lineage>
        <taxon>Bacteria</taxon>
        <taxon>Bacillati</taxon>
        <taxon>Bacillota</taxon>
        <taxon>Bacilli</taxon>
        <taxon>Bacillales</taxon>
        <taxon>Paenibacillaceae</taxon>
        <taxon>Paenibacillus</taxon>
    </lineage>
</organism>
<reference evidence="2 3" key="1">
    <citation type="submission" date="2019-07" db="EMBL/GenBank/DDBJ databases">
        <authorList>
            <person name="Kim J."/>
        </authorList>
    </citation>
    <scope>NUCLEOTIDE SEQUENCE [LARGE SCALE GENOMIC DNA]</scope>
    <source>
        <strain evidence="2 3">JC52</strain>
    </source>
</reference>
<dbReference type="InterPro" id="IPR007060">
    <property type="entry name" value="FtsL/DivIC"/>
</dbReference>
<sequence>MQATATRANQAQPKTRGSFRRRRVVLLLLAGFMSWAGVTLWNQEAKLNERSEKVSALGQKYAEAQQVSADTQREITRLNDPEYVEQRIRKDLHYVKQGETLFYAPKPQK</sequence>
<dbReference type="InterPro" id="IPR039076">
    <property type="entry name" value="DivIC"/>
</dbReference>
<dbReference type="Pfam" id="PF04977">
    <property type="entry name" value="DivIC"/>
    <property type="match status" value="1"/>
</dbReference>
<name>A0A559K3T6_9BACL</name>